<gene>
    <name evidence="1" type="ORF">HGO26_22285</name>
</gene>
<keyword evidence="2" id="KW-1185">Reference proteome</keyword>
<evidence type="ECO:0000313" key="1">
    <source>
        <dbReference type="EMBL" id="NLQ25582.1"/>
    </source>
</evidence>
<proteinExistence type="predicted"/>
<evidence type="ECO:0000313" key="2">
    <source>
        <dbReference type="Proteomes" id="UP000527352"/>
    </source>
</evidence>
<accession>A0ABX1KTN2</accession>
<name>A0ABX1KTN2_9GAMM</name>
<comment type="caution">
    <text evidence="1">The sequence shown here is derived from an EMBL/GenBank/DDBJ whole genome shotgun (WGS) entry which is preliminary data.</text>
</comment>
<reference evidence="1 2" key="1">
    <citation type="submission" date="2020-04" db="EMBL/GenBank/DDBJ databases">
        <title>The first description of lens atrophy caused by putative novel Shewanella sp. that is a new emerging pathogen for cultured rainbow trout?</title>
        <authorList>
            <person name="Saticioglu I.B."/>
            <person name="Duman M."/>
            <person name="Altun S."/>
        </authorList>
    </citation>
    <scope>NUCLEOTIDE SEQUENCE [LARGE SCALE GENOMIC DNA]</scope>
    <source>
        <strain evidence="1 2">S-1</strain>
    </source>
</reference>
<protein>
    <submittedName>
        <fullName evidence="1">Uncharacterized protein</fullName>
    </submittedName>
</protein>
<organism evidence="1 2">
    <name type="scientific">Shewanella oncorhynchi</name>
    <dbReference type="NCBI Taxonomy" id="2726434"/>
    <lineage>
        <taxon>Bacteria</taxon>
        <taxon>Pseudomonadati</taxon>
        <taxon>Pseudomonadota</taxon>
        <taxon>Gammaproteobacteria</taxon>
        <taxon>Alteromonadales</taxon>
        <taxon>Shewanellaceae</taxon>
        <taxon>Shewanella</taxon>
    </lineage>
</organism>
<dbReference type="Proteomes" id="UP000527352">
    <property type="component" value="Unassembled WGS sequence"/>
</dbReference>
<sequence>MKKKLSRSKLKKWLKSAVGITLLSISINDDVSTVISNISSTSFLSKAMEQRIEAFPKGIYLIEYQRDDPEEDDDVPYNRTVWALAFDANLARGGKILNLSNLLSDVSDYEYL</sequence>
<dbReference type="EMBL" id="JABAEB010000025">
    <property type="protein sequence ID" value="NLQ25582.1"/>
    <property type="molecule type" value="Genomic_DNA"/>
</dbReference>
<dbReference type="RefSeq" id="WP_168827804.1">
    <property type="nucleotide sequence ID" value="NZ_JABAEB010000025.1"/>
</dbReference>